<evidence type="ECO:0000313" key="6">
    <source>
        <dbReference type="EMBL" id="KAJ9677429.1"/>
    </source>
</evidence>
<keyword evidence="3" id="KW-0442">Lipid degradation</keyword>
<evidence type="ECO:0000313" key="7">
    <source>
        <dbReference type="Proteomes" id="UP001168098"/>
    </source>
</evidence>
<keyword evidence="5" id="KW-0732">Signal</keyword>
<dbReference type="PANTHER" id="PTHR45648:SF8">
    <property type="entry name" value="ZINC FINGER PROTEIN"/>
    <property type="match status" value="1"/>
</dbReference>
<comment type="similarity">
    <text evidence="1">Belongs to the 'GDSL' lipolytic enzyme family.</text>
</comment>
<dbReference type="PANTHER" id="PTHR45648">
    <property type="entry name" value="GDSL LIPASE/ACYLHYDROLASE FAMILY PROTEIN (AFU_ORTHOLOGUE AFUA_4G14700)"/>
    <property type="match status" value="1"/>
</dbReference>
<comment type="caution">
    <text evidence="6">The sequence shown here is derived from an EMBL/GenBank/DDBJ whole genome shotgun (WGS) entry which is preliminary data.</text>
</comment>
<keyword evidence="7" id="KW-1185">Reference proteome</keyword>
<dbReference type="CDD" id="cd01837">
    <property type="entry name" value="SGNH_plant_lipase_like"/>
    <property type="match status" value="1"/>
</dbReference>
<reference evidence="6 7" key="1">
    <citation type="journal article" date="2023" name="BMC Biotechnol.">
        <title>Vitis rotundifolia cv Carlos genome sequencing.</title>
        <authorList>
            <person name="Huff M."/>
            <person name="Hulse-Kemp A."/>
            <person name="Scheffler B."/>
            <person name="Youngblood R."/>
            <person name="Simpson S."/>
            <person name="Babiker E."/>
            <person name="Staton M."/>
        </authorList>
    </citation>
    <scope>NUCLEOTIDE SEQUENCE [LARGE SCALE GENOMIC DNA]</scope>
    <source>
        <tissue evidence="6">Leaf</tissue>
    </source>
</reference>
<evidence type="ECO:0000256" key="5">
    <source>
        <dbReference type="SAM" id="SignalP"/>
    </source>
</evidence>
<protein>
    <recommendedName>
        <fullName evidence="8">GDSL esterase/lipase</fullName>
    </recommendedName>
</protein>
<evidence type="ECO:0000256" key="4">
    <source>
        <dbReference type="SAM" id="MobiDB-lite"/>
    </source>
</evidence>
<dbReference type="InterPro" id="IPR051058">
    <property type="entry name" value="GDSL_Est/Lipase"/>
</dbReference>
<name>A0AA38YVY2_VITRO</name>
<keyword evidence="3" id="KW-0443">Lipid metabolism</keyword>
<dbReference type="InterPro" id="IPR036514">
    <property type="entry name" value="SGNH_hydro_sf"/>
</dbReference>
<dbReference type="AlphaFoldDB" id="A0AA38YVY2"/>
<dbReference type="Gene3D" id="3.40.50.1110">
    <property type="entry name" value="SGNH hydrolase"/>
    <property type="match status" value="1"/>
</dbReference>
<dbReference type="Proteomes" id="UP001168098">
    <property type="component" value="Unassembled WGS sequence"/>
</dbReference>
<dbReference type="InterPro" id="IPR001087">
    <property type="entry name" value="GDSL"/>
</dbReference>
<dbReference type="GO" id="GO:0016788">
    <property type="term" value="F:hydrolase activity, acting on ester bonds"/>
    <property type="evidence" value="ECO:0007669"/>
    <property type="project" value="InterPro"/>
</dbReference>
<proteinExistence type="inferred from homology"/>
<accession>A0AA38YVY2</accession>
<dbReference type="GO" id="GO:0016042">
    <property type="term" value="P:lipid catabolic process"/>
    <property type="evidence" value="ECO:0007669"/>
    <property type="project" value="UniProtKB-KW"/>
</dbReference>
<sequence length="385" mass="41626">MKLAVAWTIMVTTLLGVAMDGYDCKVVQFIFGDSLSDVGNNDRLSKSLAQASLPWYGIDFGNGLPNGRFCNGRTVADIIGDRTGLPRPPAFLDPSLTEDMILENGVNYASGGGGILNETGSLFIQRFSLYKQIELFQGTQELIKSKIGKEEAENFFQKSQYVVALGSNDFINNYLLPVYNDGWKYSDEGFINYLMETLKAQLTILHGLGARELMVFGLGPMGCIPLQRVLSTSGECQDKTNKLALSFNQAGSKMLKELSGNLPNASFQFGDAYDVVDDVITNPQKYGFNNSDSPCCSFGQIRPALTCVPASILCTDRSKYVFWDEYHPSDSANEIIATELIRKFGFLGRNGTNAPSPGPAVDAPSPGPAVDAPSPGLAVAPSPEG</sequence>
<dbReference type="Pfam" id="PF00657">
    <property type="entry name" value="Lipase_GDSL"/>
    <property type="match status" value="1"/>
</dbReference>
<evidence type="ECO:0008006" key="8">
    <source>
        <dbReference type="Google" id="ProtNLM"/>
    </source>
</evidence>
<keyword evidence="2" id="KW-0378">Hydrolase</keyword>
<gene>
    <name evidence="6" type="ORF">PVL29_022424</name>
</gene>
<feature type="region of interest" description="Disordered" evidence="4">
    <location>
        <begin position="352"/>
        <end position="385"/>
    </location>
</feature>
<evidence type="ECO:0000256" key="3">
    <source>
        <dbReference type="ARBA" id="ARBA00022963"/>
    </source>
</evidence>
<organism evidence="6 7">
    <name type="scientific">Vitis rotundifolia</name>
    <name type="common">Muscadine grape</name>
    <dbReference type="NCBI Taxonomy" id="103349"/>
    <lineage>
        <taxon>Eukaryota</taxon>
        <taxon>Viridiplantae</taxon>
        <taxon>Streptophyta</taxon>
        <taxon>Embryophyta</taxon>
        <taxon>Tracheophyta</taxon>
        <taxon>Spermatophyta</taxon>
        <taxon>Magnoliopsida</taxon>
        <taxon>eudicotyledons</taxon>
        <taxon>Gunneridae</taxon>
        <taxon>Pentapetalae</taxon>
        <taxon>rosids</taxon>
        <taxon>Vitales</taxon>
        <taxon>Vitaceae</taxon>
        <taxon>Viteae</taxon>
        <taxon>Vitis</taxon>
    </lineage>
</organism>
<evidence type="ECO:0000256" key="2">
    <source>
        <dbReference type="ARBA" id="ARBA00022801"/>
    </source>
</evidence>
<feature type="chain" id="PRO_5041301666" description="GDSL esterase/lipase" evidence="5">
    <location>
        <begin position="19"/>
        <end position="385"/>
    </location>
</feature>
<feature type="signal peptide" evidence="5">
    <location>
        <begin position="1"/>
        <end position="18"/>
    </location>
</feature>
<dbReference type="EMBL" id="JARBHA010000017">
    <property type="protein sequence ID" value="KAJ9677429.1"/>
    <property type="molecule type" value="Genomic_DNA"/>
</dbReference>
<evidence type="ECO:0000256" key="1">
    <source>
        <dbReference type="ARBA" id="ARBA00008668"/>
    </source>
</evidence>
<dbReference type="InterPro" id="IPR035669">
    <property type="entry name" value="SGNH_plant_lipase-like"/>
</dbReference>